<proteinExistence type="predicted"/>
<reference evidence="1 2" key="1">
    <citation type="journal article" date="2017" name="Curr. Biol.">
        <title>Genome architecture and evolution of a unichromosomal asexual nematode.</title>
        <authorList>
            <person name="Fradin H."/>
            <person name="Zegar C."/>
            <person name="Gutwein M."/>
            <person name="Lucas J."/>
            <person name="Kovtun M."/>
            <person name="Corcoran D."/>
            <person name="Baugh L.R."/>
            <person name="Kiontke K."/>
            <person name="Gunsalus K."/>
            <person name="Fitch D.H."/>
            <person name="Piano F."/>
        </authorList>
    </citation>
    <scope>NUCLEOTIDE SEQUENCE [LARGE SCALE GENOMIC DNA]</scope>
    <source>
        <strain evidence="1">PF1309</strain>
    </source>
</reference>
<evidence type="ECO:0000313" key="2">
    <source>
        <dbReference type="Proteomes" id="UP000218231"/>
    </source>
</evidence>
<dbReference type="InterPro" id="IPR036397">
    <property type="entry name" value="RNaseH_sf"/>
</dbReference>
<protein>
    <submittedName>
        <fullName evidence="1">Uncharacterized protein</fullName>
    </submittedName>
</protein>
<dbReference type="EMBL" id="LIAE01010286">
    <property type="protein sequence ID" value="PAV64049.1"/>
    <property type="molecule type" value="Genomic_DNA"/>
</dbReference>
<comment type="caution">
    <text evidence="1">The sequence shown here is derived from an EMBL/GenBank/DDBJ whole genome shotgun (WGS) entry which is preliminary data.</text>
</comment>
<dbReference type="AlphaFoldDB" id="A0A2A2JR51"/>
<dbReference type="STRING" id="2018661.A0A2A2JR51"/>
<organism evidence="1 2">
    <name type="scientific">Diploscapter pachys</name>
    <dbReference type="NCBI Taxonomy" id="2018661"/>
    <lineage>
        <taxon>Eukaryota</taxon>
        <taxon>Metazoa</taxon>
        <taxon>Ecdysozoa</taxon>
        <taxon>Nematoda</taxon>
        <taxon>Chromadorea</taxon>
        <taxon>Rhabditida</taxon>
        <taxon>Rhabditina</taxon>
        <taxon>Rhabditomorpha</taxon>
        <taxon>Rhabditoidea</taxon>
        <taxon>Rhabditidae</taxon>
        <taxon>Diploscapter</taxon>
    </lineage>
</organism>
<dbReference type="GO" id="GO:0003676">
    <property type="term" value="F:nucleic acid binding"/>
    <property type="evidence" value="ECO:0007669"/>
    <property type="project" value="InterPro"/>
</dbReference>
<sequence length="126" mass="14240">MRSSRIFSFLRSKPTSNNIPGSINKIPSPLTKPNPCNNGTTLICRISSTPLNGLPFPQFEPLDYDIWNELQKKACSTSHITFESLKRALTKAWDQPDPDYLYKAVDAWPRRLKACINAKGNGIEKF</sequence>
<evidence type="ECO:0000313" key="1">
    <source>
        <dbReference type="EMBL" id="PAV64049.1"/>
    </source>
</evidence>
<keyword evidence="2" id="KW-1185">Reference proteome</keyword>
<gene>
    <name evidence="1" type="ORF">WR25_04952</name>
</gene>
<dbReference type="OrthoDB" id="7951431at2759"/>
<name>A0A2A2JR51_9BILA</name>
<dbReference type="Proteomes" id="UP000218231">
    <property type="component" value="Unassembled WGS sequence"/>
</dbReference>
<accession>A0A2A2JR51</accession>
<dbReference type="Gene3D" id="3.30.420.10">
    <property type="entry name" value="Ribonuclease H-like superfamily/Ribonuclease H"/>
    <property type="match status" value="1"/>
</dbReference>